<dbReference type="InterPro" id="IPR020617">
    <property type="entry name" value="Thiolase_C"/>
</dbReference>
<dbReference type="Proteomes" id="UP001282336">
    <property type="component" value="Unassembled WGS sequence"/>
</dbReference>
<dbReference type="PROSITE" id="PS00098">
    <property type="entry name" value="THIOLASE_1"/>
    <property type="match status" value="1"/>
</dbReference>
<keyword evidence="2 5" id="KW-0808">Transferase</keyword>
<feature type="active site" description="Acyl-thioester intermediate" evidence="4">
    <location>
        <position position="90"/>
    </location>
</feature>
<reference evidence="8" key="1">
    <citation type="submission" date="2023-11" db="EMBL/GenBank/DDBJ databases">
        <title>Scandinavium wanjuensis sp. nov., isolated from lettuce South Korea.</title>
        <authorList>
            <person name="Park J."/>
            <person name="Park S."/>
            <person name="Oh K.K."/>
            <person name="Cho G.S."/>
            <person name="Franz C.M.A.P."/>
        </authorList>
    </citation>
    <scope>NUCLEOTIDE SEQUENCE</scope>
    <source>
        <strain evidence="8">V105_12</strain>
    </source>
</reference>
<dbReference type="PANTHER" id="PTHR18919">
    <property type="entry name" value="ACETYL-COA C-ACYLTRANSFERASE"/>
    <property type="match status" value="1"/>
</dbReference>
<dbReference type="InterPro" id="IPR020615">
    <property type="entry name" value="Thiolase_acyl_enz_int_AS"/>
</dbReference>
<dbReference type="AlphaFoldDB" id="A0AAJ2RXT1"/>
<proteinExistence type="inferred from homology"/>
<dbReference type="InterPro" id="IPR020616">
    <property type="entry name" value="Thiolase_N"/>
</dbReference>
<dbReference type="Pfam" id="PF02803">
    <property type="entry name" value="Thiolase_C"/>
    <property type="match status" value="1"/>
</dbReference>
<feature type="domain" description="Thiolase C-terminal" evidence="7">
    <location>
        <begin position="274"/>
        <end position="393"/>
    </location>
</feature>
<comment type="caution">
    <text evidence="8">The sequence shown here is derived from an EMBL/GenBank/DDBJ whole genome shotgun (WGS) entry which is preliminary data.</text>
</comment>
<dbReference type="EMBL" id="JAWXRC010000017">
    <property type="protein sequence ID" value="MDX6029989.1"/>
    <property type="molecule type" value="Genomic_DNA"/>
</dbReference>
<feature type="domain" description="Thiolase N-terminal" evidence="6">
    <location>
        <begin position="6"/>
        <end position="264"/>
    </location>
</feature>
<dbReference type="GO" id="GO:0044281">
    <property type="term" value="P:small molecule metabolic process"/>
    <property type="evidence" value="ECO:0007669"/>
    <property type="project" value="UniProtKB-ARBA"/>
</dbReference>
<keyword evidence="3 5" id="KW-0012">Acyltransferase</keyword>
<dbReference type="Gene3D" id="3.40.47.10">
    <property type="match status" value="2"/>
</dbReference>
<dbReference type="InterPro" id="IPR016039">
    <property type="entry name" value="Thiolase-like"/>
</dbReference>
<dbReference type="GO" id="GO:0003985">
    <property type="term" value="F:acetyl-CoA C-acetyltransferase activity"/>
    <property type="evidence" value="ECO:0007669"/>
    <property type="project" value="UniProtKB-EC"/>
</dbReference>
<dbReference type="InterPro" id="IPR002155">
    <property type="entry name" value="Thiolase"/>
</dbReference>
<dbReference type="PANTHER" id="PTHR18919:SF107">
    <property type="entry name" value="ACETYL-COA ACETYLTRANSFERASE, CYTOSOLIC"/>
    <property type="match status" value="1"/>
</dbReference>
<gene>
    <name evidence="8" type="ORF">SIL20_00480</name>
</gene>
<evidence type="ECO:0000256" key="1">
    <source>
        <dbReference type="ARBA" id="ARBA00010982"/>
    </source>
</evidence>
<dbReference type="Pfam" id="PF00108">
    <property type="entry name" value="Thiolase_N"/>
    <property type="match status" value="1"/>
</dbReference>
<dbReference type="InterPro" id="IPR020613">
    <property type="entry name" value="Thiolase_CS"/>
</dbReference>
<accession>A0AAJ2RXT1</accession>
<evidence type="ECO:0000259" key="7">
    <source>
        <dbReference type="Pfam" id="PF02803"/>
    </source>
</evidence>
<evidence type="ECO:0000313" key="9">
    <source>
        <dbReference type="Proteomes" id="UP001282336"/>
    </source>
</evidence>
<dbReference type="RefSeq" id="WP_319626969.1">
    <property type="nucleotide sequence ID" value="NZ_JAWXRB010000001.1"/>
</dbReference>
<dbReference type="CDD" id="cd00751">
    <property type="entry name" value="thiolase"/>
    <property type="match status" value="1"/>
</dbReference>
<dbReference type="PROSITE" id="PS00099">
    <property type="entry name" value="THIOLASE_3"/>
    <property type="match status" value="1"/>
</dbReference>
<dbReference type="InterPro" id="IPR020610">
    <property type="entry name" value="Thiolase_AS"/>
</dbReference>
<sequence>MKDNDVVILDLARTAVGAFNGSLSTMSATTLGAEVIKNLLTKLNLDPKNIDEVIIGQVLTAGCGQNPARQTAINAGIPEHVSALTINKVCGSGLKTLQLAAQAIKNGDAELVIAGGQENMSQAPHILPRSRQGVKMGPWTLEDSMVKDGLWDAFHNYHMGQTAENIAEKWQISREEQDNFAYASQQKAAQALENHGFESEIVTIEIPRKRQPSLQFCRDEYPRPQTTPDALSSLSPAFNPQGTVTAGNASGVNDGAAMVVLASARRARELGIAPIAVLRSVATAGVSPELMGTGPVPASRKALEKAGWSVDSLDLIEANEAFAAQAIAVNREMQWDTNRVNVNGGAIALGHPVGASGTRIFVSLVHEMRRQQLKKGLATLCIGGGMGIAATVELI</sequence>
<dbReference type="SUPFAM" id="SSF53901">
    <property type="entry name" value="Thiolase-like"/>
    <property type="match status" value="2"/>
</dbReference>
<dbReference type="FunFam" id="3.40.47.10:FF:000010">
    <property type="entry name" value="Acetyl-CoA acetyltransferase (Thiolase)"/>
    <property type="match status" value="1"/>
</dbReference>
<feature type="active site" description="Proton acceptor" evidence="4">
    <location>
        <position position="381"/>
    </location>
</feature>
<dbReference type="PROSITE" id="PS00737">
    <property type="entry name" value="THIOLASE_2"/>
    <property type="match status" value="1"/>
</dbReference>
<evidence type="ECO:0000259" key="6">
    <source>
        <dbReference type="Pfam" id="PF00108"/>
    </source>
</evidence>
<evidence type="ECO:0000256" key="3">
    <source>
        <dbReference type="ARBA" id="ARBA00023315"/>
    </source>
</evidence>
<dbReference type="NCBIfam" id="TIGR01930">
    <property type="entry name" value="AcCoA-C-Actrans"/>
    <property type="match status" value="1"/>
</dbReference>
<feature type="active site" description="Proton acceptor" evidence="4">
    <location>
        <position position="351"/>
    </location>
</feature>
<evidence type="ECO:0000256" key="2">
    <source>
        <dbReference type="ARBA" id="ARBA00022679"/>
    </source>
</evidence>
<evidence type="ECO:0000256" key="5">
    <source>
        <dbReference type="RuleBase" id="RU003557"/>
    </source>
</evidence>
<comment type="similarity">
    <text evidence="1 5">Belongs to the thiolase-like superfamily. Thiolase family.</text>
</comment>
<evidence type="ECO:0000256" key="4">
    <source>
        <dbReference type="PIRSR" id="PIRSR000429-1"/>
    </source>
</evidence>
<dbReference type="PIRSF" id="PIRSF000429">
    <property type="entry name" value="Ac-CoA_Ac_transf"/>
    <property type="match status" value="1"/>
</dbReference>
<protein>
    <submittedName>
        <fullName evidence="8">Acetyl-CoA C-acetyltransferase</fullName>
        <ecNumber evidence="8">2.3.1.9</ecNumber>
    </submittedName>
</protein>
<name>A0AAJ2RXT1_9ENTR</name>
<dbReference type="EC" id="2.3.1.9" evidence="8"/>
<organism evidence="8 9">
    <name type="scientific">Scandinavium lactucae</name>
    <dbReference type="NCBI Taxonomy" id="3095028"/>
    <lineage>
        <taxon>Bacteria</taxon>
        <taxon>Pseudomonadati</taxon>
        <taxon>Pseudomonadota</taxon>
        <taxon>Gammaproteobacteria</taxon>
        <taxon>Enterobacterales</taxon>
        <taxon>Enterobacteriaceae</taxon>
        <taxon>Scandinavium</taxon>
    </lineage>
</organism>
<evidence type="ECO:0000313" key="8">
    <source>
        <dbReference type="EMBL" id="MDX6029989.1"/>
    </source>
</evidence>